<dbReference type="GO" id="GO:0046872">
    <property type="term" value="F:metal ion binding"/>
    <property type="evidence" value="ECO:0007669"/>
    <property type="project" value="UniProtKB-KW"/>
</dbReference>
<organism evidence="4">
    <name type="scientific">marine metagenome</name>
    <dbReference type="NCBI Taxonomy" id="408172"/>
    <lineage>
        <taxon>unclassified sequences</taxon>
        <taxon>metagenomes</taxon>
        <taxon>ecological metagenomes</taxon>
    </lineage>
</organism>
<dbReference type="Pfam" id="PF04166">
    <property type="entry name" value="PdxA"/>
    <property type="match status" value="1"/>
</dbReference>
<keyword evidence="2" id="KW-0560">Oxidoreductase</keyword>
<evidence type="ECO:0000313" key="4">
    <source>
        <dbReference type="EMBL" id="SVD45373.1"/>
    </source>
</evidence>
<sequence>MQQLKRKIKVGISIGDLNGIGIEVIIKSFLDNRMMDFCTPIVFGSSKVASYHRKALAIKDFSFNIINNIKDANPKRANLLNVWKEDVEINLGESTAIAGQYAFKSLSKAVEALKNEDIDLLVTAPINKLNIQQNENNFIGHTEYLGEQFGDEPLMIMQSENMKIAFVTGHIPLSKVSESLSK</sequence>
<evidence type="ECO:0008006" key="5">
    <source>
        <dbReference type="Google" id="ProtNLM"/>
    </source>
</evidence>
<dbReference type="InterPro" id="IPR005255">
    <property type="entry name" value="PdxA_fam"/>
</dbReference>
<protein>
    <recommendedName>
        <fullName evidence="5">4-hydroxythreonine-4-phosphate dehydrogenase PdxA</fullName>
    </recommendedName>
</protein>
<keyword evidence="3" id="KW-0520">NAD</keyword>
<dbReference type="PANTHER" id="PTHR30004:SF6">
    <property type="entry name" value="D-THREONATE 4-PHOSPHATE DEHYDROGENASE"/>
    <property type="match status" value="1"/>
</dbReference>
<dbReference type="GO" id="GO:0051287">
    <property type="term" value="F:NAD binding"/>
    <property type="evidence" value="ECO:0007669"/>
    <property type="project" value="InterPro"/>
</dbReference>
<reference evidence="4" key="1">
    <citation type="submission" date="2018-05" db="EMBL/GenBank/DDBJ databases">
        <authorList>
            <person name="Lanie J.A."/>
            <person name="Ng W.-L."/>
            <person name="Kazmierczak K.M."/>
            <person name="Andrzejewski T.M."/>
            <person name="Davidsen T.M."/>
            <person name="Wayne K.J."/>
            <person name="Tettelin H."/>
            <person name="Glass J.I."/>
            <person name="Rusch D."/>
            <person name="Podicherti R."/>
            <person name="Tsui H.-C.T."/>
            <person name="Winkler M.E."/>
        </authorList>
    </citation>
    <scope>NUCLEOTIDE SEQUENCE</scope>
</reference>
<dbReference type="EMBL" id="UINC01151643">
    <property type="protein sequence ID" value="SVD45373.1"/>
    <property type="molecule type" value="Genomic_DNA"/>
</dbReference>
<dbReference type="SUPFAM" id="SSF53659">
    <property type="entry name" value="Isocitrate/Isopropylmalate dehydrogenase-like"/>
    <property type="match status" value="1"/>
</dbReference>
<feature type="non-terminal residue" evidence="4">
    <location>
        <position position="182"/>
    </location>
</feature>
<gene>
    <name evidence="4" type="ORF">METZ01_LOCUS398227</name>
</gene>
<name>A0A382VFW6_9ZZZZ</name>
<evidence type="ECO:0000256" key="1">
    <source>
        <dbReference type="ARBA" id="ARBA00022723"/>
    </source>
</evidence>
<keyword evidence="1" id="KW-0479">Metal-binding</keyword>
<proteinExistence type="predicted"/>
<dbReference type="GO" id="GO:0016491">
    <property type="term" value="F:oxidoreductase activity"/>
    <property type="evidence" value="ECO:0007669"/>
    <property type="project" value="UniProtKB-KW"/>
</dbReference>
<evidence type="ECO:0000256" key="2">
    <source>
        <dbReference type="ARBA" id="ARBA00023002"/>
    </source>
</evidence>
<accession>A0A382VFW6</accession>
<dbReference type="AlphaFoldDB" id="A0A382VFW6"/>
<dbReference type="Gene3D" id="3.40.718.10">
    <property type="entry name" value="Isopropylmalate Dehydrogenase"/>
    <property type="match status" value="1"/>
</dbReference>
<dbReference type="PANTHER" id="PTHR30004">
    <property type="entry name" value="4-HYDROXYTHREONINE-4-PHOSPHATE DEHYDROGENASE"/>
    <property type="match status" value="1"/>
</dbReference>
<evidence type="ECO:0000256" key="3">
    <source>
        <dbReference type="ARBA" id="ARBA00023027"/>
    </source>
</evidence>